<dbReference type="PANTHER" id="PTHR41795">
    <property type="entry name" value="EXOPOLYSACCHARIDE SYNTHESIS PROTEIN"/>
    <property type="match status" value="1"/>
</dbReference>
<evidence type="ECO:0000256" key="2">
    <source>
        <dbReference type="SAM" id="Phobius"/>
    </source>
</evidence>
<sequence>MSSAADRGPDGGDGDGDGEHPRSRRRRGPRPHEAGTRALLDAIVAGDPDEVVRFGDVFAGLGNRSFGMLLFVSTLPAFIPIPGVGGAVSGPLVVLVGLQLLIGLRKPWLPGFIARRGPHRHAMAKFRNLLSPWLARLERVVSPRATYLLDHRLANAFTGLLLILLGILLSLPIPFTNFLFGALLLLFAFALLERDGKLMGLAWIAGAAAVGVFGILSGTLAQTAAEWIDLAGRKIG</sequence>
<dbReference type="PANTHER" id="PTHR41795:SF1">
    <property type="entry name" value="EXOPOLYSACCHARIDE SYNTHESIS PROTEIN"/>
    <property type="match status" value="1"/>
</dbReference>
<accession>A0ABU8D4U3</accession>
<gene>
    <name evidence="3" type="ORF">V2J18_15290</name>
</gene>
<organism evidence="3 4">
    <name type="scientific">Lysobacter firmicutimachus</name>
    <dbReference type="NCBI Taxonomy" id="1792846"/>
    <lineage>
        <taxon>Bacteria</taxon>
        <taxon>Pseudomonadati</taxon>
        <taxon>Pseudomonadota</taxon>
        <taxon>Gammaproteobacteria</taxon>
        <taxon>Lysobacterales</taxon>
        <taxon>Lysobacteraceae</taxon>
        <taxon>Lysobacter</taxon>
    </lineage>
</organism>
<dbReference type="InterPro" id="IPR010331">
    <property type="entry name" value="ExoD"/>
</dbReference>
<keyword evidence="2" id="KW-0812">Transmembrane</keyword>
<keyword evidence="4" id="KW-1185">Reference proteome</keyword>
<evidence type="ECO:0000313" key="3">
    <source>
        <dbReference type="EMBL" id="MEI2456031.1"/>
    </source>
</evidence>
<reference evidence="3 4" key="1">
    <citation type="submission" date="2024-02" db="EMBL/GenBank/DDBJ databases">
        <title>Lysobacter Genome Sequencing and Mining.</title>
        <authorList>
            <person name="Bierman J."/>
            <person name="Walker M.C."/>
        </authorList>
    </citation>
    <scope>NUCLEOTIDE SEQUENCE [LARGE SCALE GENOMIC DNA]</scope>
    <source>
        <strain evidence="3 4">PB6250</strain>
    </source>
</reference>
<keyword evidence="2" id="KW-1133">Transmembrane helix</keyword>
<feature type="transmembrane region" description="Helical" evidence="2">
    <location>
        <begin position="77"/>
        <end position="102"/>
    </location>
</feature>
<keyword evidence="2" id="KW-0472">Membrane</keyword>
<evidence type="ECO:0000313" key="4">
    <source>
        <dbReference type="Proteomes" id="UP001387215"/>
    </source>
</evidence>
<dbReference type="Pfam" id="PF06055">
    <property type="entry name" value="ExoD"/>
    <property type="match status" value="1"/>
</dbReference>
<evidence type="ECO:0000256" key="1">
    <source>
        <dbReference type="SAM" id="MobiDB-lite"/>
    </source>
</evidence>
<feature type="region of interest" description="Disordered" evidence="1">
    <location>
        <begin position="1"/>
        <end position="33"/>
    </location>
</feature>
<dbReference type="Proteomes" id="UP001387215">
    <property type="component" value="Unassembled WGS sequence"/>
</dbReference>
<dbReference type="EMBL" id="JBANDL010000002">
    <property type="protein sequence ID" value="MEI2456031.1"/>
    <property type="molecule type" value="Genomic_DNA"/>
</dbReference>
<proteinExistence type="predicted"/>
<comment type="caution">
    <text evidence="3">The sequence shown here is derived from an EMBL/GenBank/DDBJ whole genome shotgun (WGS) entry which is preliminary data.</text>
</comment>
<dbReference type="PIRSF" id="PIRSF033239">
    <property type="entry name" value="ExoD"/>
    <property type="match status" value="1"/>
</dbReference>
<dbReference type="RefSeq" id="WP_336132199.1">
    <property type="nucleotide sequence ID" value="NZ_JBANDL010000002.1"/>
</dbReference>
<feature type="transmembrane region" description="Helical" evidence="2">
    <location>
        <begin position="199"/>
        <end position="221"/>
    </location>
</feature>
<name>A0ABU8D4U3_9GAMM</name>
<protein>
    <submittedName>
        <fullName evidence="3">Exopolysaccharide biosynthesis protein</fullName>
    </submittedName>
</protein>